<dbReference type="OrthoDB" id="9777133at2"/>
<dbReference type="PANTHER" id="PTHR30283:SF4">
    <property type="entry name" value="PEROXIDE STRESS RESISTANCE PROTEIN YAAA"/>
    <property type="match status" value="1"/>
</dbReference>
<dbReference type="GO" id="GO:0033194">
    <property type="term" value="P:response to hydroperoxide"/>
    <property type="evidence" value="ECO:0007669"/>
    <property type="project" value="TreeGrafter"/>
</dbReference>
<accession>A0A5Q2QBG8</accession>
<dbReference type="NCBIfam" id="NF002542">
    <property type="entry name" value="PRK02101.1-3"/>
    <property type="match status" value="1"/>
</dbReference>
<comment type="similarity">
    <text evidence="1">Belongs to the UPF0246 family.</text>
</comment>
<reference evidence="2 3" key="1">
    <citation type="submission" date="2019-11" db="EMBL/GenBank/DDBJ databases">
        <authorList>
            <person name="Khan S.A."/>
            <person name="Jeon C.O."/>
            <person name="Chun B.H."/>
        </authorList>
    </citation>
    <scope>NUCLEOTIDE SEQUENCE [LARGE SCALE GENOMIC DNA]</scope>
    <source>
        <strain evidence="2 3">IMCC 1097</strain>
    </source>
</reference>
<dbReference type="Pfam" id="PF03883">
    <property type="entry name" value="H2O2_YaaD"/>
    <property type="match status" value="1"/>
</dbReference>
<organism evidence="2 3">
    <name type="scientific">Litorivicinus lipolyticus</name>
    <dbReference type="NCBI Taxonomy" id="418701"/>
    <lineage>
        <taxon>Bacteria</taxon>
        <taxon>Pseudomonadati</taxon>
        <taxon>Pseudomonadota</taxon>
        <taxon>Gammaproteobacteria</taxon>
        <taxon>Oceanospirillales</taxon>
        <taxon>Litorivicinaceae</taxon>
        <taxon>Litorivicinus</taxon>
    </lineage>
</organism>
<protein>
    <recommendedName>
        <fullName evidence="1">UPF0246 protein GH975_03335</fullName>
    </recommendedName>
</protein>
<dbReference type="Proteomes" id="UP000388235">
    <property type="component" value="Chromosome"/>
</dbReference>
<dbReference type="InterPro" id="IPR005583">
    <property type="entry name" value="YaaA"/>
</dbReference>
<dbReference type="AlphaFoldDB" id="A0A5Q2QBG8"/>
<sequence>MLAILSPAKNLDMARSADLPASVPQFGDQARALVDVMRTQTPADIATLMKLSDKLAHLNFERFATFQAEPASAGTHAVMAFNGDVYQGLDASTLGSDGLVYLNRHLRILSGLYGALRPLDRMQAYRLEMGTALANPGGKNLYEFWGDQVTRALEAAAAEIGTDTLVNLASTEYSGVVDLKGTALRVITPVFKDFKTDKYKIISFYAKKARGLMVRYMADHQLRDADDLKAFDVQGYAFDPGESSATQWIFKRKLAP</sequence>
<name>A0A5Q2QBG8_9GAMM</name>
<dbReference type="KEGG" id="llp:GH975_03335"/>
<dbReference type="GO" id="GO:0005829">
    <property type="term" value="C:cytosol"/>
    <property type="evidence" value="ECO:0007669"/>
    <property type="project" value="TreeGrafter"/>
</dbReference>
<evidence type="ECO:0000256" key="1">
    <source>
        <dbReference type="HAMAP-Rule" id="MF_00652"/>
    </source>
</evidence>
<keyword evidence="3" id="KW-1185">Reference proteome</keyword>
<evidence type="ECO:0000313" key="3">
    <source>
        <dbReference type="Proteomes" id="UP000388235"/>
    </source>
</evidence>
<dbReference type="PANTHER" id="PTHR30283">
    <property type="entry name" value="PEROXIDE STRESS RESPONSE PROTEIN YAAA"/>
    <property type="match status" value="1"/>
</dbReference>
<dbReference type="RefSeq" id="WP_153713155.1">
    <property type="nucleotide sequence ID" value="NZ_CP045871.1"/>
</dbReference>
<evidence type="ECO:0000313" key="2">
    <source>
        <dbReference type="EMBL" id="QGG79651.1"/>
    </source>
</evidence>
<dbReference type="HAMAP" id="MF_00652">
    <property type="entry name" value="UPF0246"/>
    <property type="match status" value="1"/>
</dbReference>
<gene>
    <name evidence="2" type="primary">yaaA</name>
    <name evidence="2" type="ORF">GH975_03335</name>
</gene>
<proteinExistence type="inferred from homology"/>
<dbReference type="EMBL" id="CP045871">
    <property type="protein sequence ID" value="QGG79651.1"/>
    <property type="molecule type" value="Genomic_DNA"/>
</dbReference>